<proteinExistence type="predicted"/>
<dbReference type="InterPro" id="IPR011990">
    <property type="entry name" value="TPR-like_helical_dom_sf"/>
</dbReference>
<keyword evidence="2" id="KW-0732">Signal</keyword>
<dbReference type="InterPro" id="IPR019734">
    <property type="entry name" value="TPR_rpt"/>
</dbReference>
<name>A0A1B1AG61_9PROT</name>
<dbReference type="Gene3D" id="1.25.40.10">
    <property type="entry name" value="Tetratricopeptide repeat domain"/>
    <property type="match status" value="1"/>
</dbReference>
<sequence>MSIVAALIVPLALAQSAAAPTGAIGERFAQCLALIEENPVRAYEEGMAWAGEAQSVHAYRCAAMALIAQNRFDEGARRLQSLASAVNPENTGLRAELWSQAGNAWLLGREPGQARSNFTRAITAVGNDPGQLPDLLIDRARAYAMERDWRPAEEDLSRALDIRPNDPLALRLRAASRMNQRSYELAEADARAAIRIEPGNEENTLVLGDIRESIRTGTPFERN</sequence>
<dbReference type="InParanoid" id="A0A1B1AG61"/>
<feature type="signal peptide" evidence="2">
    <location>
        <begin position="1"/>
        <end position="19"/>
    </location>
</feature>
<reference evidence="3 4" key="1">
    <citation type="submission" date="2015-11" db="EMBL/GenBank/DDBJ databases">
        <title>Whole-Genome Sequence of Candidatus Oderbacter manganicum from the National Park Lower Oder Valley, Germany.</title>
        <authorList>
            <person name="Braun B."/>
            <person name="Liere K."/>
            <person name="Szewzyk U."/>
        </authorList>
    </citation>
    <scope>NUCLEOTIDE SEQUENCE [LARGE SCALE GENOMIC DNA]</scope>
    <source>
        <strain evidence="3 4">OTSz_A_272</strain>
    </source>
</reference>
<keyword evidence="4" id="KW-1185">Reference proteome</keyword>
<feature type="chain" id="PRO_5008518754" evidence="2">
    <location>
        <begin position="20"/>
        <end position="223"/>
    </location>
</feature>
<keyword evidence="1" id="KW-0802">TPR repeat</keyword>
<evidence type="ECO:0000256" key="1">
    <source>
        <dbReference type="PROSITE-ProRule" id="PRU00339"/>
    </source>
</evidence>
<dbReference type="Proteomes" id="UP000092498">
    <property type="component" value="Chromosome"/>
</dbReference>
<protein>
    <submittedName>
        <fullName evidence="3">Uncharacterized protein</fullName>
    </submittedName>
</protein>
<evidence type="ECO:0000313" key="4">
    <source>
        <dbReference type="Proteomes" id="UP000092498"/>
    </source>
</evidence>
<dbReference type="AlphaFoldDB" id="A0A1B1AG61"/>
<accession>A0A1B1AG61</accession>
<dbReference type="STRING" id="1759059.ATE48_06205"/>
<dbReference type="RefSeq" id="WP_066769004.1">
    <property type="nucleotide sequence ID" value="NZ_CP013244.1"/>
</dbReference>
<dbReference type="OrthoDB" id="8480494at2"/>
<organism evidence="3 4">
    <name type="scientific">Candidatus Viadribacter manganicus</name>
    <dbReference type="NCBI Taxonomy" id="1759059"/>
    <lineage>
        <taxon>Bacteria</taxon>
        <taxon>Pseudomonadati</taxon>
        <taxon>Pseudomonadota</taxon>
        <taxon>Alphaproteobacteria</taxon>
        <taxon>Hyphomonadales</taxon>
        <taxon>Hyphomonadaceae</taxon>
        <taxon>Candidatus Viadribacter</taxon>
    </lineage>
</organism>
<evidence type="ECO:0000256" key="2">
    <source>
        <dbReference type="SAM" id="SignalP"/>
    </source>
</evidence>
<dbReference type="EMBL" id="CP013244">
    <property type="protein sequence ID" value="ANP45538.1"/>
    <property type="molecule type" value="Genomic_DNA"/>
</dbReference>
<dbReference type="SMART" id="SM00028">
    <property type="entry name" value="TPR"/>
    <property type="match status" value="3"/>
</dbReference>
<evidence type="ECO:0000313" key="3">
    <source>
        <dbReference type="EMBL" id="ANP45538.1"/>
    </source>
</evidence>
<dbReference type="KEGG" id="cbot:ATE48_06205"/>
<feature type="repeat" description="TPR" evidence="1">
    <location>
        <begin position="133"/>
        <end position="166"/>
    </location>
</feature>
<gene>
    <name evidence="3" type="ORF">ATE48_06205</name>
</gene>
<dbReference type="SUPFAM" id="SSF48452">
    <property type="entry name" value="TPR-like"/>
    <property type="match status" value="1"/>
</dbReference>
<dbReference type="PROSITE" id="PS50005">
    <property type="entry name" value="TPR"/>
    <property type="match status" value="1"/>
</dbReference>